<dbReference type="SMART" id="SM00332">
    <property type="entry name" value="PP2Cc"/>
    <property type="match status" value="1"/>
</dbReference>
<name>A0ABY1NWN4_9HYPH</name>
<feature type="domain" description="PPM-type phosphatase" evidence="1">
    <location>
        <begin position="12"/>
        <end position="226"/>
    </location>
</feature>
<dbReference type="Proteomes" id="UP001157914">
    <property type="component" value="Unassembled WGS sequence"/>
</dbReference>
<dbReference type="PROSITE" id="PS51746">
    <property type="entry name" value="PPM_2"/>
    <property type="match status" value="1"/>
</dbReference>
<evidence type="ECO:0000313" key="2">
    <source>
        <dbReference type="EMBL" id="SMP19980.1"/>
    </source>
</evidence>
<keyword evidence="3" id="KW-1185">Reference proteome</keyword>
<dbReference type="SMART" id="SM00331">
    <property type="entry name" value="PP2C_SIG"/>
    <property type="match status" value="1"/>
</dbReference>
<organism evidence="2 3">
    <name type="scientific">Roseibium denhamense</name>
    <dbReference type="NCBI Taxonomy" id="76305"/>
    <lineage>
        <taxon>Bacteria</taxon>
        <taxon>Pseudomonadati</taxon>
        <taxon>Pseudomonadota</taxon>
        <taxon>Alphaproteobacteria</taxon>
        <taxon>Hyphomicrobiales</taxon>
        <taxon>Stappiaceae</taxon>
        <taxon>Roseibium</taxon>
    </lineage>
</organism>
<comment type="caution">
    <text evidence="2">The sequence shown here is derived from an EMBL/GenBank/DDBJ whole genome shotgun (WGS) entry which is preliminary data.</text>
</comment>
<dbReference type="CDD" id="cd00143">
    <property type="entry name" value="PP2Cc"/>
    <property type="match status" value="1"/>
</dbReference>
<sequence length="230" mass="25067">MNKIESARCSFSCEAVSRQGPRHIRNEDAFLVALDTGLFAVADGMGGHRDGHLASRSFVDELKTLKLDGAADIEEKLQRIDAAFHRVNERLFGSYLADPESDISGCTGLTLTLHENYAGCLWVGDSRLYLLRRGHLFLVSEDHSDTAGRLTRALGAAEDMDVERRIIRTEPGDTFVLCTDGLFKGADEELIANTLAEGSEGAADRLLARAIAGGTSDDITLVVAWVDFHE</sequence>
<dbReference type="InterPro" id="IPR001932">
    <property type="entry name" value="PPM-type_phosphatase-like_dom"/>
</dbReference>
<proteinExistence type="predicted"/>
<dbReference type="Gene3D" id="3.60.40.10">
    <property type="entry name" value="PPM-type phosphatase domain"/>
    <property type="match status" value="1"/>
</dbReference>
<dbReference type="EMBL" id="FXTT01000002">
    <property type="protein sequence ID" value="SMP19980.1"/>
    <property type="molecule type" value="Genomic_DNA"/>
</dbReference>
<dbReference type="PANTHER" id="PTHR47992">
    <property type="entry name" value="PROTEIN PHOSPHATASE"/>
    <property type="match status" value="1"/>
</dbReference>
<accession>A0ABY1NWN4</accession>
<protein>
    <submittedName>
        <fullName evidence="2">Serine/threonine protein phosphatase Stp1</fullName>
    </submittedName>
</protein>
<reference evidence="2 3" key="1">
    <citation type="submission" date="2017-05" db="EMBL/GenBank/DDBJ databases">
        <authorList>
            <person name="Varghese N."/>
            <person name="Submissions S."/>
        </authorList>
    </citation>
    <scope>NUCLEOTIDE SEQUENCE [LARGE SCALE GENOMIC DNA]</scope>
    <source>
        <strain evidence="2 3">DSM 15949</strain>
    </source>
</reference>
<evidence type="ECO:0000259" key="1">
    <source>
        <dbReference type="PROSITE" id="PS51746"/>
    </source>
</evidence>
<evidence type="ECO:0000313" key="3">
    <source>
        <dbReference type="Proteomes" id="UP001157914"/>
    </source>
</evidence>
<dbReference type="Pfam" id="PF13672">
    <property type="entry name" value="PP2C_2"/>
    <property type="match status" value="1"/>
</dbReference>
<dbReference type="InterPro" id="IPR036457">
    <property type="entry name" value="PPM-type-like_dom_sf"/>
</dbReference>
<gene>
    <name evidence="2" type="ORF">SAMN06265374_2085</name>
</gene>
<dbReference type="RefSeq" id="WP_155189972.1">
    <property type="nucleotide sequence ID" value="NZ_BAAAEA010000003.1"/>
</dbReference>
<dbReference type="InterPro" id="IPR015655">
    <property type="entry name" value="PP2C"/>
</dbReference>
<dbReference type="SUPFAM" id="SSF81606">
    <property type="entry name" value="PP2C-like"/>
    <property type="match status" value="1"/>
</dbReference>